<accession>A0ABT5FHN4</accession>
<dbReference type="PANTHER" id="PTHR36573:SF1">
    <property type="entry name" value="INTERMEMBRANE PHOSPHOLIPID TRANSPORT SYSTEM BINDING PROTEIN MLAC"/>
    <property type="match status" value="1"/>
</dbReference>
<comment type="caution">
    <text evidence="1">The sequence shown here is derived from an EMBL/GenBank/DDBJ whole genome shotgun (WGS) entry which is preliminary data.</text>
</comment>
<dbReference type="EMBL" id="JAQOMS010000002">
    <property type="protein sequence ID" value="MDC2890711.1"/>
    <property type="molecule type" value="Genomic_DNA"/>
</dbReference>
<evidence type="ECO:0000313" key="2">
    <source>
        <dbReference type="Proteomes" id="UP001528411"/>
    </source>
</evidence>
<protein>
    <submittedName>
        <fullName evidence="1">ABC transporter substrate-binding protein</fullName>
    </submittedName>
</protein>
<evidence type="ECO:0000313" key="1">
    <source>
        <dbReference type="EMBL" id="MDC2890711.1"/>
    </source>
</evidence>
<dbReference type="InterPro" id="IPR008869">
    <property type="entry name" value="MlaC/ttg2D"/>
</dbReference>
<dbReference type="Gene3D" id="3.10.450.710">
    <property type="entry name" value="Tgt2/MlaC"/>
    <property type="match status" value="1"/>
</dbReference>
<organism evidence="1 2">
    <name type="scientific">Psychrosphaera algicola</name>
    <dbReference type="NCBI Taxonomy" id="3023714"/>
    <lineage>
        <taxon>Bacteria</taxon>
        <taxon>Pseudomonadati</taxon>
        <taxon>Pseudomonadota</taxon>
        <taxon>Gammaproteobacteria</taxon>
        <taxon>Alteromonadales</taxon>
        <taxon>Pseudoalteromonadaceae</taxon>
        <taxon>Psychrosphaera</taxon>
    </lineage>
</organism>
<dbReference type="PIRSF" id="PIRSF004649">
    <property type="entry name" value="MlaC"/>
    <property type="match status" value="1"/>
</dbReference>
<proteinExistence type="predicted"/>
<sequence>MVNLKQLGLVSTIFFMALSFSIKAEELSKTATIVFDQVEVALKQLKANDGLNSTELKGLVNTVVLPHIDHKYFTFKVLGKHLEKLTPEQRAEFVELLTIDLVSNYAESLKRYNNEKITVVSSTLAPSGKLASVAMKFTGQDKPINATTKWRMSDKDSEWYIYDFVVEGVSLLQTKQKELGSQLSSTGILGTIDKLKSKTTKG</sequence>
<reference evidence="1 2" key="1">
    <citation type="submission" date="2023-01" db="EMBL/GenBank/DDBJ databases">
        <title>Psychrosphaera sp. nov., isolated from marine algae.</title>
        <authorList>
            <person name="Bayburt H."/>
            <person name="Choi B.J."/>
            <person name="Kim J.M."/>
            <person name="Choi D.G."/>
            <person name="Jeon C.O."/>
        </authorList>
    </citation>
    <scope>NUCLEOTIDE SEQUENCE [LARGE SCALE GENOMIC DNA]</scope>
    <source>
        <strain evidence="1 2">G1-22</strain>
    </source>
</reference>
<dbReference type="Proteomes" id="UP001528411">
    <property type="component" value="Unassembled WGS sequence"/>
</dbReference>
<dbReference type="Pfam" id="PF05494">
    <property type="entry name" value="MlaC"/>
    <property type="match status" value="1"/>
</dbReference>
<dbReference type="PANTHER" id="PTHR36573">
    <property type="entry name" value="INTERMEMBRANE PHOSPHOLIPID TRANSPORT SYSTEM BINDING PROTEIN MLAC"/>
    <property type="match status" value="1"/>
</dbReference>
<dbReference type="RefSeq" id="WP_272181825.1">
    <property type="nucleotide sequence ID" value="NZ_JAQOMS010000002.1"/>
</dbReference>
<gene>
    <name evidence="1" type="ORF">PN838_20660</name>
</gene>
<dbReference type="InterPro" id="IPR042245">
    <property type="entry name" value="Tgt2/MlaC_sf"/>
</dbReference>
<keyword evidence="2" id="KW-1185">Reference proteome</keyword>
<name>A0ABT5FHN4_9GAMM</name>